<keyword evidence="12" id="KW-1185">Reference proteome</keyword>
<dbReference type="Gene3D" id="2.30.30.40">
    <property type="entry name" value="SH3 Domains"/>
    <property type="match status" value="2"/>
</dbReference>
<sequence>MPECTRGACLANCESSLLAPELDSSLAMALVETIRLWSEGVSAADRKDWPAALSAFTSVPNPSSKICFNIGCTHLVMGNLDEAQQAFIRSTNNDRHLAVAYFQRGTVAYQMENYESCINDLKEALAQLRGNNLIDYKILGLQFKLLACEVLYNIALAYAKLDDWKKAEEHMTKAEKLKTGPRHSKIDKAMASILKQRFFEPIVIPEGKLFRPNEKHVAQLEKKDYLGKATVVASIIDKDEFAGFAPLQPQASDPPPRPKTPETLRMLQGQPHRVLYEFTPETANELQVLPGNIVFVLKKEKDNWATVVFNGKKGIVPCNYLEPMEMLNQSTIWKENDDDLDIPEPPSIAAPERPTRRPPGQKKVPEPDSSAPYIIKVHYKYTVALQVSPELSYSSLLDKVCKKLELSPQHTTLSYRLTDNAELVPLSEDKMETLWNQAENNCLTLWCSSQEMGKDDLSTENGEEAREKTEKDMEANQVVARYSYEASQPEDLEFQKGETILVLAEVNAEWLEGKCNGKIGIFPKSYVEEYNSQDPPCEEQQTQTQ</sequence>
<dbReference type="PRINTS" id="PR00452">
    <property type="entry name" value="SH3DOMAIN"/>
</dbReference>
<dbReference type="GO" id="GO:0045730">
    <property type="term" value="P:respiratory burst"/>
    <property type="evidence" value="ECO:0007669"/>
    <property type="project" value="InterPro"/>
</dbReference>
<feature type="region of interest" description="Disordered" evidence="8">
    <location>
        <begin position="336"/>
        <end position="369"/>
    </location>
</feature>
<evidence type="ECO:0000313" key="11">
    <source>
        <dbReference type="Ensembl" id="ENSACAP00000014871.3"/>
    </source>
</evidence>
<evidence type="ECO:0000256" key="1">
    <source>
        <dbReference type="ARBA" id="ARBA00004496"/>
    </source>
</evidence>
<dbReference type="InParanoid" id="H9GLY4"/>
<dbReference type="HOGENOM" id="CLU_041290_0_0_1"/>
<protein>
    <submittedName>
        <fullName evidence="11">Neutrophil cytosolic factor 2</fullName>
    </submittedName>
</protein>
<dbReference type="GO" id="GO:0042554">
    <property type="term" value="P:superoxide anion generation"/>
    <property type="evidence" value="ECO:0000318"/>
    <property type="project" value="GO_Central"/>
</dbReference>
<dbReference type="GO" id="GO:0031267">
    <property type="term" value="F:small GTPase binding"/>
    <property type="evidence" value="ECO:0007669"/>
    <property type="project" value="Ensembl"/>
</dbReference>
<feature type="domain" description="SH3" evidence="9">
    <location>
        <begin position="267"/>
        <end position="326"/>
    </location>
</feature>
<keyword evidence="6" id="KW-0802">TPR repeat</keyword>
<dbReference type="CDD" id="cd12046">
    <property type="entry name" value="SH3_p67phox_C"/>
    <property type="match status" value="1"/>
</dbReference>
<evidence type="ECO:0000256" key="2">
    <source>
        <dbReference type="ARBA" id="ARBA00008051"/>
    </source>
</evidence>
<evidence type="ECO:0000313" key="12">
    <source>
        <dbReference type="Proteomes" id="UP000001646"/>
    </source>
</evidence>
<dbReference type="InterPro" id="IPR035546">
    <property type="entry name" value="p67phox_SH3_1"/>
</dbReference>
<dbReference type="InterPro" id="IPR001452">
    <property type="entry name" value="SH3_domain"/>
</dbReference>
<evidence type="ECO:0000259" key="10">
    <source>
        <dbReference type="PROSITE" id="PS51745"/>
    </source>
</evidence>
<evidence type="ECO:0000256" key="3">
    <source>
        <dbReference type="ARBA" id="ARBA00022443"/>
    </source>
</evidence>
<dbReference type="InterPro" id="IPR034889">
    <property type="entry name" value="NCF2_SH3"/>
</dbReference>
<dbReference type="FunFam" id="1.25.40.10:FF:000017">
    <property type="entry name" value="NADPH oxidase regulator NoxR"/>
    <property type="match status" value="1"/>
</dbReference>
<name>H9GLY4_ANOCA</name>
<dbReference type="Pfam" id="PF00564">
    <property type="entry name" value="PB1"/>
    <property type="match status" value="1"/>
</dbReference>
<dbReference type="Pfam" id="PF00018">
    <property type="entry name" value="SH3_1"/>
    <property type="match status" value="2"/>
</dbReference>
<dbReference type="InterPro" id="IPR000270">
    <property type="entry name" value="PB1_dom"/>
</dbReference>
<dbReference type="CDD" id="cd11871">
    <property type="entry name" value="SH3_p67phox_N"/>
    <property type="match status" value="1"/>
</dbReference>
<evidence type="ECO:0000256" key="5">
    <source>
        <dbReference type="ARBA" id="ARBA00022737"/>
    </source>
</evidence>
<reference evidence="11" key="3">
    <citation type="submission" date="2025-09" db="UniProtKB">
        <authorList>
            <consortium name="Ensembl"/>
        </authorList>
    </citation>
    <scope>IDENTIFICATION</scope>
</reference>
<dbReference type="Gene3D" id="3.10.20.90">
    <property type="entry name" value="Phosphatidylinositol 3-kinase Catalytic Subunit, Chain A, domain 1"/>
    <property type="match status" value="1"/>
</dbReference>
<dbReference type="SUPFAM" id="SSF50044">
    <property type="entry name" value="SH3-domain"/>
    <property type="match status" value="2"/>
</dbReference>
<reference evidence="11" key="2">
    <citation type="submission" date="2025-08" db="UniProtKB">
        <authorList>
            <consortium name="Ensembl"/>
        </authorList>
    </citation>
    <scope>IDENTIFICATION</scope>
</reference>
<evidence type="ECO:0000256" key="7">
    <source>
        <dbReference type="PROSITE-ProRule" id="PRU00192"/>
    </source>
</evidence>
<evidence type="ECO:0000256" key="8">
    <source>
        <dbReference type="SAM" id="MobiDB-lite"/>
    </source>
</evidence>
<dbReference type="GO" id="GO:0043020">
    <property type="term" value="C:NADPH oxidase complex"/>
    <property type="evidence" value="ECO:0007669"/>
    <property type="project" value="Ensembl"/>
</dbReference>
<dbReference type="InterPro" id="IPR053793">
    <property type="entry name" value="PB1-like"/>
</dbReference>
<dbReference type="SMART" id="SM00028">
    <property type="entry name" value="TPR"/>
    <property type="match status" value="3"/>
</dbReference>
<dbReference type="SUPFAM" id="SSF54277">
    <property type="entry name" value="CAD &amp; PB1 domains"/>
    <property type="match status" value="1"/>
</dbReference>
<dbReference type="Ensembl" id="ENSACAT00000015172.4">
    <property type="protein sequence ID" value="ENSACAP00000014871.3"/>
    <property type="gene ID" value="ENSACAG00000015065.4"/>
</dbReference>
<dbReference type="InterPro" id="IPR019734">
    <property type="entry name" value="TPR_rpt"/>
</dbReference>
<dbReference type="InterPro" id="IPR011990">
    <property type="entry name" value="TPR-like_helical_dom_sf"/>
</dbReference>
<dbReference type="SUPFAM" id="SSF48452">
    <property type="entry name" value="TPR-like"/>
    <property type="match status" value="1"/>
</dbReference>
<dbReference type="GO" id="GO:0001669">
    <property type="term" value="C:acrosomal vesicle"/>
    <property type="evidence" value="ECO:0007669"/>
    <property type="project" value="Ensembl"/>
</dbReference>
<dbReference type="GO" id="GO:0005829">
    <property type="term" value="C:cytosol"/>
    <property type="evidence" value="ECO:0007669"/>
    <property type="project" value="Ensembl"/>
</dbReference>
<keyword evidence="3 7" id="KW-0728">SH3 domain</keyword>
<feature type="domain" description="PB1" evidence="10">
    <location>
        <begin position="372"/>
        <end position="450"/>
    </location>
</feature>
<dbReference type="Bgee" id="ENSACAG00000015065">
    <property type="expression patterns" value="Expressed in adrenal gland and 12 other cell types or tissues"/>
</dbReference>
<keyword evidence="4" id="KW-0963">Cytoplasm</keyword>
<dbReference type="PANTHER" id="PTHR15175:SF3">
    <property type="entry name" value="NEUTROPHIL CYTOSOL FACTOR 2"/>
    <property type="match status" value="1"/>
</dbReference>
<dbReference type="OrthoDB" id="9450131at2759"/>
<dbReference type="PRINTS" id="PR00499">
    <property type="entry name" value="P67PHOX"/>
</dbReference>
<dbReference type="KEGG" id="acs:100557373"/>
<dbReference type="SMART" id="SM00666">
    <property type="entry name" value="PB1"/>
    <property type="match status" value="1"/>
</dbReference>
<dbReference type="AlphaFoldDB" id="H9GLY4"/>
<gene>
    <name evidence="11" type="primary">NCF2</name>
</gene>
<comment type="subcellular location">
    <subcellularLocation>
        <location evidence="1">Cytoplasm</location>
    </subcellularLocation>
</comment>
<dbReference type="InterPro" id="IPR036028">
    <property type="entry name" value="SH3-like_dom_sf"/>
</dbReference>
<dbReference type="CTD" id="4688"/>
<evidence type="ECO:0000256" key="4">
    <source>
        <dbReference type="ARBA" id="ARBA00022490"/>
    </source>
</evidence>
<dbReference type="CDD" id="cd06406">
    <property type="entry name" value="PB1_P67"/>
    <property type="match status" value="1"/>
</dbReference>
<comment type="similarity">
    <text evidence="2">Belongs to the NCF2/NOXA1 family.</text>
</comment>
<accession>H9GLY4</accession>
<evidence type="ECO:0000259" key="9">
    <source>
        <dbReference type="PROSITE" id="PS50002"/>
    </source>
</evidence>
<dbReference type="GeneID" id="100557373"/>
<proteinExistence type="inferred from homology"/>
<dbReference type="GO" id="GO:0016176">
    <property type="term" value="F:superoxide-generating NADPH oxidase activator activity"/>
    <property type="evidence" value="ECO:0000318"/>
    <property type="project" value="GO_Central"/>
</dbReference>
<dbReference type="PROSITE" id="PS50002">
    <property type="entry name" value="SH3"/>
    <property type="match status" value="2"/>
</dbReference>
<dbReference type="STRING" id="28377.ENSACAP00000014871"/>
<dbReference type="eggNOG" id="KOG4225">
    <property type="taxonomic scope" value="Eukaryota"/>
</dbReference>
<reference evidence="11" key="1">
    <citation type="submission" date="2009-12" db="EMBL/GenBank/DDBJ databases">
        <title>The Genome Sequence of Anolis carolinensis (Green Anole Lizard).</title>
        <authorList>
            <consortium name="The Genome Sequencing Platform"/>
            <person name="Di Palma F."/>
            <person name="Alfoldi J."/>
            <person name="Heiman D."/>
            <person name="Young S."/>
            <person name="Grabherr M."/>
            <person name="Johnson J."/>
            <person name="Lander E.S."/>
            <person name="Lindblad-Toh K."/>
        </authorList>
    </citation>
    <scope>NUCLEOTIDE SEQUENCE [LARGE SCALE GENOMIC DNA]</scope>
    <source>
        <strain evidence="11">JBL SC #1</strain>
    </source>
</reference>
<organism evidence="11 12">
    <name type="scientific">Anolis carolinensis</name>
    <name type="common">Green anole</name>
    <name type="synonym">American chameleon</name>
    <dbReference type="NCBI Taxonomy" id="28377"/>
    <lineage>
        <taxon>Eukaryota</taxon>
        <taxon>Metazoa</taxon>
        <taxon>Chordata</taxon>
        <taxon>Craniata</taxon>
        <taxon>Vertebrata</taxon>
        <taxon>Euteleostomi</taxon>
        <taxon>Lepidosauria</taxon>
        <taxon>Squamata</taxon>
        <taxon>Bifurcata</taxon>
        <taxon>Unidentata</taxon>
        <taxon>Episquamata</taxon>
        <taxon>Toxicofera</taxon>
        <taxon>Iguania</taxon>
        <taxon>Dactyloidae</taxon>
        <taxon>Anolis</taxon>
    </lineage>
</organism>
<dbReference type="GeneTree" id="ENSGT00530000063843"/>
<evidence type="ECO:0000256" key="6">
    <source>
        <dbReference type="ARBA" id="ARBA00022803"/>
    </source>
</evidence>
<dbReference type="InterPro" id="IPR034885">
    <property type="entry name" value="PB1_P67"/>
</dbReference>
<dbReference type="PROSITE" id="PS51745">
    <property type="entry name" value="PB1"/>
    <property type="match status" value="1"/>
</dbReference>
<dbReference type="FunFam" id="3.10.20.90:FF:000141">
    <property type="entry name" value="Neutrophil cytosol factor 2"/>
    <property type="match status" value="1"/>
</dbReference>
<dbReference type="InterPro" id="IPR051864">
    <property type="entry name" value="NCF2_NOXA1"/>
</dbReference>
<keyword evidence="5" id="KW-0677">Repeat</keyword>
<dbReference type="Pfam" id="PF13181">
    <property type="entry name" value="TPR_8"/>
    <property type="match status" value="2"/>
</dbReference>
<dbReference type="Proteomes" id="UP000001646">
    <property type="component" value="Unplaced"/>
</dbReference>
<dbReference type="SMART" id="SM00326">
    <property type="entry name" value="SH3"/>
    <property type="match status" value="2"/>
</dbReference>
<feature type="region of interest" description="Disordered" evidence="8">
    <location>
        <begin position="453"/>
        <end position="473"/>
    </location>
</feature>
<dbReference type="GO" id="GO:0006909">
    <property type="term" value="P:phagocytosis"/>
    <property type="evidence" value="ECO:0007669"/>
    <property type="project" value="InterPro"/>
</dbReference>
<dbReference type="FunFam" id="2.30.30.40:FF:000096">
    <property type="entry name" value="Neutrophil cytosol factor 2"/>
    <property type="match status" value="1"/>
</dbReference>
<dbReference type="PANTHER" id="PTHR15175">
    <property type="entry name" value="NEUTROPHIL CYTOSOLIC FACTOR 2, NEUTROPHIL NADPH OXIDASE FACTOR 2"/>
    <property type="match status" value="1"/>
</dbReference>
<dbReference type="Gene3D" id="1.25.40.10">
    <property type="entry name" value="Tetratricopeptide repeat domain"/>
    <property type="match status" value="1"/>
</dbReference>
<feature type="domain" description="SH3" evidence="9">
    <location>
        <begin position="473"/>
        <end position="532"/>
    </location>
</feature>
<dbReference type="GO" id="GO:0016175">
    <property type="term" value="F:superoxide-generating NAD(P)H oxidase activity"/>
    <property type="evidence" value="ECO:0007669"/>
    <property type="project" value="Ensembl"/>
</dbReference>